<dbReference type="InterPro" id="IPR036388">
    <property type="entry name" value="WH-like_DNA-bd_sf"/>
</dbReference>
<organism evidence="1 2">
    <name type="scientific">Pseudaminobacter soli</name>
    <name type="common">ex Li et al. 2025</name>
    <dbReference type="NCBI Taxonomy" id="1295366"/>
    <lineage>
        <taxon>Bacteria</taxon>
        <taxon>Pseudomonadati</taxon>
        <taxon>Pseudomonadota</taxon>
        <taxon>Alphaproteobacteria</taxon>
        <taxon>Hyphomicrobiales</taxon>
        <taxon>Phyllobacteriaceae</taxon>
        <taxon>Pseudaminobacter</taxon>
    </lineage>
</organism>
<accession>A0A2P7SEW1</accession>
<dbReference type="SUPFAM" id="SSF46785">
    <property type="entry name" value="Winged helix' DNA-binding domain"/>
    <property type="match status" value="1"/>
</dbReference>
<dbReference type="AlphaFoldDB" id="A0A2P7SEW1"/>
<proteinExistence type="predicted"/>
<dbReference type="CDD" id="cd00090">
    <property type="entry name" value="HTH_ARSR"/>
    <property type="match status" value="1"/>
</dbReference>
<protein>
    <submittedName>
        <fullName evidence="1">MarR family transcriptional regulator</fullName>
    </submittedName>
</protein>
<dbReference type="OrthoDB" id="155998at2"/>
<name>A0A2P7SEW1_9HYPH</name>
<keyword evidence="2" id="KW-1185">Reference proteome</keyword>
<dbReference type="Gene3D" id="1.10.10.10">
    <property type="entry name" value="Winged helix-like DNA-binding domain superfamily/Winged helix DNA-binding domain"/>
    <property type="match status" value="1"/>
</dbReference>
<comment type="caution">
    <text evidence="1">The sequence shown here is derived from an EMBL/GenBank/DDBJ whole genome shotgun (WGS) entry which is preliminary data.</text>
</comment>
<dbReference type="EMBL" id="PXYL01000005">
    <property type="protein sequence ID" value="PSJ61013.1"/>
    <property type="molecule type" value="Genomic_DNA"/>
</dbReference>
<evidence type="ECO:0000313" key="2">
    <source>
        <dbReference type="Proteomes" id="UP000240653"/>
    </source>
</evidence>
<gene>
    <name evidence="1" type="ORF">C7I85_13185</name>
</gene>
<dbReference type="GO" id="GO:0006355">
    <property type="term" value="P:regulation of DNA-templated transcription"/>
    <property type="evidence" value="ECO:0007669"/>
    <property type="project" value="UniProtKB-ARBA"/>
</dbReference>
<dbReference type="InterPro" id="IPR036390">
    <property type="entry name" value="WH_DNA-bd_sf"/>
</dbReference>
<sequence>MSPSEDRILRLLKFRGDQTTAAIAIHLDITAPGARKHLNGLLENGLVAFEDRAGRVGRPERYWRLTDEAQKRFPDSHAVLTVEMLDSVRGLFGEDGLDRLIGERERQMLRRYDAALAGLHGIGERVAALAEIRSQEGYLAEAEQLPGGAWLLAENHCPICAAASSCRNFCRSELALFRQVLGDDVSVERIDYILEGARRCAYRIQPASEGHHA</sequence>
<evidence type="ECO:0000313" key="1">
    <source>
        <dbReference type="EMBL" id="PSJ61013.1"/>
    </source>
</evidence>
<dbReference type="InterPro" id="IPR011991">
    <property type="entry name" value="ArsR-like_HTH"/>
</dbReference>
<dbReference type="Proteomes" id="UP000240653">
    <property type="component" value="Unassembled WGS sequence"/>
</dbReference>
<reference evidence="1 2" key="1">
    <citation type="submission" date="2018-03" db="EMBL/GenBank/DDBJ databases">
        <title>The draft genome of Mesorhizobium soli JCM 19897.</title>
        <authorList>
            <person name="Li L."/>
            <person name="Liu L."/>
            <person name="Liang L."/>
            <person name="Wang T."/>
            <person name="Zhang X."/>
        </authorList>
    </citation>
    <scope>NUCLEOTIDE SEQUENCE [LARGE SCALE GENOMIC DNA]</scope>
    <source>
        <strain evidence="1 2">JCM 19897</strain>
    </source>
</reference>